<evidence type="ECO:0000313" key="10">
    <source>
        <dbReference type="Proteomes" id="UP000287233"/>
    </source>
</evidence>
<feature type="transmembrane region" description="Helical" evidence="7">
    <location>
        <begin position="118"/>
        <end position="138"/>
    </location>
</feature>
<dbReference type="Proteomes" id="UP000287233">
    <property type="component" value="Chromosome"/>
</dbReference>
<dbReference type="Gene3D" id="1.10.3720.10">
    <property type="entry name" value="MetI-like"/>
    <property type="match status" value="1"/>
</dbReference>
<dbReference type="GO" id="GO:0005886">
    <property type="term" value="C:plasma membrane"/>
    <property type="evidence" value="ECO:0007669"/>
    <property type="project" value="UniProtKB-SubCell"/>
</dbReference>
<dbReference type="InterPro" id="IPR035906">
    <property type="entry name" value="MetI-like_sf"/>
</dbReference>
<keyword evidence="2 7" id="KW-0813">Transport</keyword>
<name>A0A410FV58_BIPS1</name>
<evidence type="ECO:0000256" key="2">
    <source>
        <dbReference type="ARBA" id="ARBA00022448"/>
    </source>
</evidence>
<keyword evidence="5 7" id="KW-1133">Transmembrane helix</keyword>
<sequence length="310" mass="34853">MGTSRHRSPVVGLTLRRRRILWAYAFLAVPLLFFVAIRIWPMLQAFQLSVTQWHVDPAQRVFVGLHHFQRMWSDAKFLQALRNTALYAAIGVPAQVFLGLGIALLLNNIRRLRGLFRAIYFAPYVTPAVAVAWAWSYMLSPHLGVVNTLLGYVGIPPQPFLTSPAQALPTVAAVVVWQFVGFHVVIFLVALNSIPREIYEAARVDGAAGWSLFRRITFPLLNPSLVLSVIMATASPSIGILQLFTQVMNLRMYDPGGPLGSTSTVVLYMYQMAFRRFDFGYAAAIIVVLFAIILTTSLLQLRVLRRRFEY</sequence>
<evidence type="ECO:0000313" key="9">
    <source>
        <dbReference type="EMBL" id="QAA76956.1"/>
    </source>
</evidence>
<comment type="similarity">
    <text evidence="7">Belongs to the binding-protein-dependent transport system permease family.</text>
</comment>
<dbReference type="InterPro" id="IPR000515">
    <property type="entry name" value="MetI-like"/>
</dbReference>
<gene>
    <name evidence="9" type="ORF">BIP78_1190</name>
</gene>
<dbReference type="PANTHER" id="PTHR30193:SF41">
    <property type="entry name" value="DIACETYLCHITOBIOSE UPTAKE SYSTEM PERMEASE PROTEIN NGCF"/>
    <property type="match status" value="1"/>
</dbReference>
<evidence type="ECO:0000256" key="5">
    <source>
        <dbReference type="ARBA" id="ARBA00022989"/>
    </source>
</evidence>
<accession>A0A410FV58</accession>
<feature type="transmembrane region" description="Helical" evidence="7">
    <location>
        <begin position="167"/>
        <end position="191"/>
    </location>
</feature>
<feature type="transmembrane region" description="Helical" evidence="7">
    <location>
        <begin position="279"/>
        <end position="301"/>
    </location>
</feature>
<evidence type="ECO:0000256" key="3">
    <source>
        <dbReference type="ARBA" id="ARBA00022475"/>
    </source>
</evidence>
<organism evidence="9 10">
    <name type="scientific">Bipolaricaulis sibiricus</name>
    <dbReference type="NCBI Taxonomy" id="2501609"/>
    <lineage>
        <taxon>Bacteria</taxon>
        <taxon>Candidatus Bipolaricaulota</taxon>
        <taxon>Candidatus Bipolaricaulia</taxon>
        <taxon>Candidatus Bipolaricaulales</taxon>
        <taxon>Candidatus Bipolaricaulaceae</taxon>
        <taxon>Candidatus Bipolaricaulis</taxon>
    </lineage>
</organism>
<dbReference type="PROSITE" id="PS50928">
    <property type="entry name" value="ABC_TM1"/>
    <property type="match status" value="1"/>
</dbReference>
<dbReference type="EMBL" id="CP034928">
    <property type="protein sequence ID" value="QAA76956.1"/>
    <property type="molecule type" value="Genomic_DNA"/>
</dbReference>
<dbReference type="SUPFAM" id="SSF161098">
    <property type="entry name" value="MetI-like"/>
    <property type="match status" value="1"/>
</dbReference>
<dbReference type="GO" id="GO:0055085">
    <property type="term" value="P:transmembrane transport"/>
    <property type="evidence" value="ECO:0007669"/>
    <property type="project" value="InterPro"/>
</dbReference>
<proteinExistence type="inferred from homology"/>
<evidence type="ECO:0000256" key="1">
    <source>
        <dbReference type="ARBA" id="ARBA00004651"/>
    </source>
</evidence>
<dbReference type="CDD" id="cd06261">
    <property type="entry name" value="TM_PBP2"/>
    <property type="match status" value="1"/>
</dbReference>
<evidence type="ECO:0000256" key="7">
    <source>
        <dbReference type="RuleBase" id="RU363032"/>
    </source>
</evidence>
<feature type="transmembrane region" description="Helical" evidence="7">
    <location>
        <begin position="85"/>
        <end position="106"/>
    </location>
</feature>
<keyword evidence="4 7" id="KW-0812">Transmembrane</keyword>
<feature type="transmembrane region" description="Helical" evidence="7">
    <location>
        <begin position="220"/>
        <end position="244"/>
    </location>
</feature>
<dbReference type="AlphaFoldDB" id="A0A410FV58"/>
<keyword evidence="3" id="KW-1003">Cell membrane</keyword>
<comment type="subcellular location">
    <subcellularLocation>
        <location evidence="1 7">Cell membrane</location>
        <topology evidence="1 7">Multi-pass membrane protein</topology>
    </subcellularLocation>
</comment>
<dbReference type="PANTHER" id="PTHR30193">
    <property type="entry name" value="ABC TRANSPORTER PERMEASE PROTEIN"/>
    <property type="match status" value="1"/>
</dbReference>
<protein>
    <submittedName>
        <fullName evidence="9">ABC transporter, permease protein 1 (Cluster 1, maltose/g3p/polyamine/iron)</fullName>
    </submittedName>
</protein>
<evidence type="ECO:0000256" key="6">
    <source>
        <dbReference type="ARBA" id="ARBA00023136"/>
    </source>
</evidence>
<evidence type="ECO:0000256" key="4">
    <source>
        <dbReference type="ARBA" id="ARBA00022692"/>
    </source>
</evidence>
<dbReference type="InterPro" id="IPR051393">
    <property type="entry name" value="ABC_transporter_permease"/>
</dbReference>
<keyword evidence="6 7" id="KW-0472">Membrane</keyword>
<dbReference type="Pfam" id="PF00528">
    <property type="entry name" value="BPD_transp_1"/>
    <property type="match status" value="1"/>
</dbReference>
<reference evidence="10" key="1">
    <citation type="submission" date="2018-12" db="EMBL/GenBank/DDBJ databases">
        <title>Complete genome sequence of an uncultured bacterium of the candidate phylum Bipolaricaulota.</title>
        <authorList>
            <person name="Kadnikov V.V."/>
            <person name="Mardanov A.V."/>
            <person name="Beletsky A.V."/>
            <person name="Frank Y.A."/>
            <person name="Karnachuk O.V."/>
            <person name="Ravin N.V."/>
        </authorList>
    </citation>
    <scope>NUCLEOTIDE SEQUENCE [LARGE SCALE GENOMIC DNA]</scope>
</reference>
<feature type="domain" description="ABC transmembrane type-1" evidence="8">
    <location>
        <begin position="81"/>
        <end position="300"/>
    </location>
</feature>
<dbReference type="KEGG" id="bih:BIP78_1190"/>
<evidence type="ECO:0000259" key="8">
    <source>
        <dbReference type="PROSITE" id="PS50928"/>
    </source>
</evidence>
<feature type="transmembrane region" description="Helical" evidence="7">
    <location>
        <begin position="21"/>
        <end position="40"/>
    </location>
</feature>